<dbReference type="Pfam" id="PF02743">
    <property type="entry name" value="dCache_1"/>
    <property type="match status" value="1"/>
</dbReference>
<evidence type="ECO:0000256" key="5">
    <source>
        <dbReference type="ARBA" id="ARBA00022989"/>
    </source>
</evidence>
<dbReference type="PROSITE" id="PS50887">
    <property type="entry name" value="GGDEF"/>
    <property type="match status" value="1"/>
</dbReference>
<reference evidence="11 12" key="1">
    <citation type="submission" date="2014-03" db="EMBL/GenBank/DDBJ databases">
        <title>Bradyrhizobium valentinum sp. nov., isolated from effective nodules of Lupinus mariae-josephae, a lupine endemic of basic-lime soils in Eastern Spain.</title>
        <authorList>
            <person name="Duran D."/>
            <person name="Rey L."/>
            <person name="Navarro A."/>
            <person name="Busquets A."/>
            <person name="Imperial J."/>
            <person name="Ruiz-Argueso T."/>
        </authorList>
    </citation>
    <scope>NUCLEOTIDE SEQUENCE [LARGE SCALE GENOMIC DNA]</scope>
    <source>
        <strain evidence="11 12">PAC68</strain>
    </source>
</reference>
<dbReference type="GO" id="GO:0052621">
    <property type="term" value="F:diguanylate cyclase activity"/>
    <property type="evidence" value="ECO:0007669"/>
    <property type="project" value="UniProtKB-EC"/>
</dbReference>
<dbReference type="PANTHER" id="PTHR45138:SF9">
    <property type="entry name" value="DIGUANYLATE CYCLASE DGCM-RELATED"/>
    <property type="match status" value="1"/>
</dbReference>
<dbReference type="SMART" id="SM00267">
    <property type="entry name" value="GGDEF"/>
    <property type="match status" value="1"/>
</dbReference>
<evidence type="ECO:0000313" key="11">
    <source>
        <dbReference type="EMBL" id="KRQ96427.1"/>
    </source>
</evidence>
<dbReference type="InterPro" id="IPR043128">
    <property type="entry name" value="Rev_trsase/Diguanyl_cyclase"/>
</dbReference>
<keyword evidence="6 9" id="KW-0472">Membrane</keyword>
<dbReference type="Proteomes" id="UP000050863">
    <property type="component" value="Unassembled WGS sequence"/>
</dbReference>
<dbReference type="OrthoDB" id="9812260at2"/>
<dbReference type="CDD" id="cd01949">
    <property type="entry name" value="GGDEF"/>
    <property type="match status" value="1"/>
</dbReference>
<accession>A0A0R3KLD3</accession>
<dbReference type="NCBIfam" id="TIGR00254">
    <property type="entry name" value="GGDEF"/>
    <property type="match status" value="1"/>
</dbReference>
<comment type="catalytic activity">
    <reaction evidence="7">
        <text>2 GTP = 3',3'-c-di-GMP + 2 diphosphate</text>
        <dbReference type="Rhea" id="RHEA:24898"/>
        <dbReference type="ChEBI" id="CHEBI:33019"/>
        <dbReference type="ChEBI" id="CHEBI:37565"/>
        <dbReference type="ChEBI" id="CHEBI:58805"/>
        <dbReference type="EC" id="2.7.7.65"/>
    </reaction>
</comment>
<evidence type="ECO:0000256" key="8">
    <source>
        <dbReference type="SAM" id="Coils"/>
    </source>
</evidence>
<keyword evidence="3" id="KW-1003">Cell membrane</keyword>
<evidence type="ECO:0000256" key="4">
    <source>
        <dbReference type="ARBA" id="ARBA00022692"/>
    </source>
</evidence>
<dbReference type="CDD" id="cd12914">
    <property type="entry name" value="PDC1_DGC_like"/>
    <property type="match status" value="1"/>
</dbReference>
<evidence type="ECO:0000256" key="9">
    <source>
        <dbReference type="SAM" id="Phobius"/>
    </source>
</evidence>
<dbReference type="Gene3D" id="6.10.340.10">
    <property type="match status" value="1"/>
</dbReference>
<evidence type="ECO:0000256" key="1">
    <source>
        <dbReference type="ARBA" id="ARBA00004651"/>
    </source>
</evidence>
<dbReference type="EMBL" id="LLXZ01000198">
    <property type="protein sequence ID" value="KRQ96427.1"/>
    <property type="molecule type" value="Genomic_DNA"/>
</dbReference>
<dbReference type="InterPro" id="IPR050469">
    <property type="entry name" value="Diguanylate_Cyclase"/>
</dbReference>
<gene>
    <name evidence="11" type="ORF">CQ12_35970</name>
</gene>
<dbReference type="STRING" id="280332.CQ12_35970"/>
<evidence type="ECO:0000313" key="12">
    <source>
        <dbReference type="Proteomes" id="UP000050863"/>
    </source>
</evidence>
<proteinExistence type="predicted"/>
<evidence type="ECO:0000256" key="2">
    <source>
        <dbReference type="ARBA" id="ARBA00012528"/>
    </source>
</evidence>
<dbReference type="FunFam" id="3.30.70.270:FF:000001">
    <property type="entry name" value="Diguanylate cyclase domain protein"/>
    <property type="match status" value="1"/>
</dbReference>
<dbReference type="InterPro" id="IPR029787">
    <property type="entry name" value="Nucleotide_cyclase"/>
</dbReference>
<dbReference type="InterPro" id="IPR000160">
    <property type="entry name" value="GGDEF_dom"/>
</dbReference>
<feature type="transmembrane region" description="Helical" evidence="9">
    <location>
        <begin position="309"/>
        <end position="328"/>
    </location>
</feature>
<dbReference type="Pfam" id="PF00990">
    <property type="entry name" value="GGDEF"/>
    <property type="match status" value="1"/>
</dbReference>
<keyword evidence="5 9" id="KW-1133">Transmembrane helix</keyword>
<dbReference type="Gene3D" id="3.30.450.20">
    <property type="entry name" value="PAS domain"/>
    <property type="match status" value="1"/>
</dbReference>
<keyword evidence="12" id="KW-1185">Reference proteome</keyword>
<protein>
    <recommendedName>
        <fullName evidence="2">diguanylate cyclase</fullName>
        <ecNumber evidence="2">2.7.7.65</ecNumber>
    </recommendedName>
</protein>
<dbReference type="EC" id="2.7.7.65" evidence="2"/>
<feature type="transmembrane region" description="Helical" evidence="9">
    <location>
        <begin position="285"/>
        <end position="303"/>
    </location>
</feature>
<dbReference type="Gene3D" id="3.30.70.270">
    <property type="match status" value="1"/>
</dbReference>
<evidence type="ECO:0000259" key="10">
    <source>
        <dbReference type="PROSITE" id="PS50887"/>
    </source>
</evidence>
<dbReference type="AlphaFoldDB" id="A0A0R3KLD3"/>
<feature type="transmembrane region" description="Helical" evidence="9">
    <location>
        <begin position="25"/>
        <end position="49"/>
    </location>
</feature>
<dbReference type="InterPro" id="IPR033479">
    <property type="entry name" value="dCache_1"/>
</dbReference>
<sequence>MRNLLQKLANRLHVVEDHLTVQTQIAAAVALMSVLLIGALAGGAAFVSYRNTASLVNSSLATVASTTSGRLDRFMAERQLEMNLFSRLQPLQKLWQDNPVELRRALEQLQATFSDLAWIGFADVNGKVVAATGGLLEGASVAARPWFKEGLQRLAIGDVHEAVLLASLLAQREDGEPYRFVDLAFPVKDSSGKLLGVLGGHLNWDWASQLIKDVEANDGDTDTRLSIIDKNGVVLVGPDKGTTRYGGEQLANILKKRKGAFSEISGDQRMLTAFYVGMGHREYQGLNWIVTASQPTGIALAAAISSAEIILGIGAVTALIGLGLAVVISRRIARPIIAITTEADRIGRASGPTMLARQSGSVEVVQLTRALRSLLRRIGFAEERTREAELRASENALQFKDDLVKLQKMADTDYLTGLMNRRAFLAVADDTVEFCRRYKRGMATLMIDIDHFKKINDTHGHAAGDDAIKGIADIIGQSIRTTDKAARFGGEEFVVLLREIDQETAMLLAERIRSSIEQTAIRHGETSIPATVSIGVAINAEGDRDVQDMIERADQGLYVAKKTGRNRTFLMPASEGREARAA</sequence>
<comment type="caution">
    <text evidence="11">The sequence shown here is derived from an EMBL/GenBank/DDBJ whole genome shotgun (WGS) entry which is preliminary data.</text>
</comment>
<dbReference type="CDD" id="cd18774">
    <property type="entry name" value="PDC2_HK_sensor"/>
    <property type="match status" value="1"/>
</dbReference>
<dbReference type="GO" id="GO:0005886">
    <property type="term" value="C:plasma membrane"/>
    <property type="evidence" value="ECO:0007669"/>
    <property type="project" value="UniProtKB-SubCell"/>
</dbReference>
<keyword evidence="8" id="KW-0175">Coiled coil</keyword>
<evidence type="ECO:0000256" key="3">
    <source>
        <dbReference type="ARBA" id="ARBA00022475"/>
    </source>
</evidence>
<keyword evidence="4 9" id="KW-0812">Transmembrane</keyword>
<evidence type="ECO:0000256" key="7">
    <source>
        <dbReference type="ARBA" id="ARBA00034247"/>
    </source>
</evidence>
<dbReference type="PANTHER" id="PTHR45138">
    <property type="entry name" value="REGULATORY COMPONENTS OF SENSORY TRANSDUCTION SYSTEM"/>
    <property type="match status" value="1"/>
</dbReference>
<organism evidence="11 12">
    <name type="scientific">Bradyrhizobium jicamae</name>
    <dbReference type="NCBI Taxonomy" id="280332"/>
    <lineage>
        <taxon>Bacteria</taxon>
        <taxon>Pseudomonadati</taxon>
        <taxon>Pseudomonadota</taxon>
        <taxon>Alphaproteobacteria</taxon>
        <taxon>Hyphomicrobiales</taxon>
        <taxon>Nitrobacteraceae</taxon>
        <taxon>Bradyrhizobium</taxon>
    </lineage>
</organism>
<evidence type="ECO:0000256" key="6">
    <source>
        <dbReference type="ARBA" id="ARBA00023136"/>
    </source>
</evidence>
<feature type="domain" description="GGDEF" evidence="10">
    <location>
        <begin position="440"/>
        <end position="573"/>
    </location>
</feature>
<feature type="coiled-coil region" evidence="8">
    <location>
        <begin position="364"/>
        <end position="391"/>
    </location>
</feature>
<comment type="subcellular location">
    <subcellularLocation>
        <location evidence="1">Cell membrane</location>
        <topology evidence="1">Multi-pass membrane protein</topology>
    </subcellularLocation>
</comment>
<dbReference type="SUPFAM" id="SSF55073">
    <property type="entry name" value="Nucleotide cyclase"/>
    <property type="match status" value="1"/>
</dbReference>
<dbReference type="RefSeq" id="WP_057839749.1">
    <property type="nucleotide sequence ID" value="NZ_LLXZ01000198.1"/>
</dbReference>
<name>A0A0R3KLD3_9BRAD</name>